<dbReference type="PANTHER" id="PTHR31675">
    <property type="entry name" value="PROTEIN YABBY 6-RELATED"/>
    <property type="match status" value="1"/>
</dbReference>
<reference evidence="10" key="1">
    <citation type="submission" date="2020-05" db="EMBL/GenBank/DDBJ databases">
        <title>WGS assembly of Panicum virgatum.</title>
        <authorList>
            <person name="Lovell J.T."/>
            <person name="Jenkins J."/>
            <person name="Shu S."/>
            <person name="Juenger T.E."/>
            <person name="Schmutz J."/>
        </authorList>
    </citation>
    <scope>NUCLEOTIDE SEQUENCE</scope>
    <source>
        <strain evidence="10">AP13</strain>
    </source>
</reference>
<dbReference type="GO" id="GO:0000976">
    <property type="term" value="F:transcription cis-regulatory region binding"/>
    <property type="evidence" value="ECO:0007669"/>
    <property type="project" value="UniProtKB-ARBA"/>
</dbReference>
<dbReference type="PANTHER" id="PTHR31675:SF0">
    <property type="entry name" value="AXIAL REGULATOR YABBY 1"/>
    <property type="match status" value="1"/>
</dbReference>
<sequence>MSSSSSSSSAAAVFPPSPPPLLVENLPPLHQLTPVAAAPPAAEQLCYVHCHFCDTVLVVSVPTSSLFKTVTVRCGHCSSLLTVNMRGLLFPGTPTTTNTAASATPTEVTSTTTTITTAPPPPASSANNGQFHFPHPLNLAPNPPHQSLLDEISSANPSLQLLEQHGLGGLIPGGRNAAAPPPPPPLAAAGNNKGAKQEASPRANPVVNRPPEKRQRVPSAYNRFIKDEIQRIKAGNPDISHREAFSAAAKNWAHFPHIHFGLMPDHQQGLKKTSLLPQDHHQRKDGLLIKDGLYAAAAAAAAAAANMGVAPY</sequence>
<dbReference type="AlphaFoldDB" id="A0A8T0NM65"/>
<keyword evidence="6" id="KW-0539">Nucleus</keyword>
<evidence type="ECO:0000313" key="11">
    <source>
        <dbReference type="Proteomes" id="UP000823388"/>
    </source>
</evidence>
<feature type="region of interest" description="Disordered" evidence="7">
    <location>
        <begin position="96"/>
        <end position="132"/>
    </location>
</feature>
<dbReference type="GO" id="GO:0010154">
    <property type="term" value="P:fruit development"/>
    <property type="evidence" value="ECO:0007669"/>
    <property type="project" value="TreeGrafter"/>
</dbReference>
<dbReference type="Proteomes" id="UP000823388">
    <property type="component" value="Chromosome 9K"/>
</dbReference>
<dbReference type="GO" id="GO:2000024">
    <property type="term" value="P:regulation of leaf development"/>
    <property type="evidence" value="ECO:0007669"/>
    <property type="project" value="TreeGrafter"/>
</dbReference>
<evidence type="ECO:0000313" key="10">
    <source>
        <dbReference type="EMBL" id="KAG2547964.1"/>
    </source>
</evidence>
<keyword evidence="5" id="KW-0862">Zinc</keyword>
<gene>
    <name evidence="10" type="ORF">PVAP13_9KG142600</name>
</gene>
<evidence type="ECO:0000256" key="5">
    <source>
        <dbReference type="ARBA" id="ARBA00022833"/>
    </source>
</evidence>
<proteinExistence type="inferred from homology"/>
<evidence type="ECO:0000256" key="6">
    <source>
        <dbReference type="ARBA" id="ARBA00023242"/>
    </source>
</evidence>
<dbReference type="InterPro" id="IPR006780">
    <property type="entry name" value="YABBY"/>
</dbReference>
<evidence type="ECO:0000256" key="7">
    <source>
        <dbReference type="SAM" id="MobiDB-lite"/>
    </source>
</evidence>
<dbReference type="Pfam" id="PF04690">
    <property type="entry name" value="YABBY"/>
    <property type="match status" value="1"/>
</dbReference>
<dbReference type="GO" id="GO:1902183">
    <property type="term" value="P:regulation of shoot apical meristem development"/>
    <property type="evidence" value="ECO:0007669"/>
    <property type="project" value="TreeGrafter"/>
</dbReference>
<dbReference type="GO" id="GO:0005634">
    <property type="term" value="C:nucleus"/>
    <property type="evidence" value="ECO:0007669"/>
    <property type="project" value="UniProtKB-SubCell"/>
</dbReference>
<evidence type="ECO:0000256" key="2">
    <source>
        <dbReference type="ARBA" id="ARBA00010325"/>
    </source>
</evidence>
<evidence type="ECO:0000256" key="1">
    <source>
        <dbReference type="ARBA" id="ARBA00004123"/>
    </source>
</evidence>
<comment type="similarity">
    <text evidence="2">Belongs to the YABBY family.</text>
</comment>
<comment type="subcellular location">
    <subcellularLocation>
        <location evidence="1">Nucleus</location>
    </subcellularLocation>
</comment>
<dbReference type="OrthoDB" id="678334at2759"/>
<name>A0A8T0NM65_PANVG</name>
<accession>A0A8T0NM65</accession>
<keyword evidence="4" id="KW-0863">Zinc-finger</keyword>
<dbReference type="InterPro" id="IPR056775">
    <property type="entry name" value="YABBY_C"/>
</dbReference>
<evidence type="ECO:0000256" key="4">
    <source>
        <dbReference type="ARBA" id="ARBA00022771"/>
    </source>
</evidence>
<dbReference type="FunFam" id="1.10.30.10:FF:000047">
    <property type="entry name" value="Axial regulator YABBY"/>
    <property type="match status" value="1"/>
</dbReference>
<keyword evidence="11" id="KW-1185">Reference proteome</keyword>
<dbReference type="GO" id="GO:0010158">
    <property type="term" value="P:abaxial cell fate specification"/>
    <property type="evidence" value="ECO:0007669"/>
    <property type="project" value="TreeGrafter"/>
</dbReference>
<evidence type="ECO:0000256" key="3">
    <source>
        <dbReference type="ARBA" id="ARBA00022723"/>
    </source>
</evidence>
<evidence type="ECO:0000259" key="9">
    <source>
        <dbReference type="Pfam" id="PF24868"/>
    </source>
</evidence>
<evidence type="ECO:0000259" key="8">
    <source>
        <dbReference type="Pfam" id="PF04690"/>
    </source>
</evidence>
<comment type="caution">
    <text evidence="10">The sequence shown here is derived from an EMBL/GenBank/DDBJ whole genome shotgun (WGS) entry which is preliminary data.</text>
</comment>
<dbReference type="CDD" id="cd00084">
    <property type="entry name" value="HMG-box_SF"/>
    <property type="match status" value="1"/>
</dbReference>
<keyword evidence="3" id="KW-0479">Metal-binding</keyword>
<dbReference type="SUPFAM" id="SSF47095">
    <property type="entry name" value="HMG-box"/>
    <property type="match status" value="1"/>
</dbReference>
<dbReference type="GO" id="GO:0009944">
    <property type="term" value="P:polarity specification of adaxial/abaxial axis"/>
    <property type="evidence" value="ECO:0007669"/>
    <property type="project" value="TreeGrafter"/>
</dbReference>
<dbReference type="EMBL" id="CM029053">
    <property type="protein sequence ID" value="KAG2547964.1"/>
    <property type="molecule type" value="Genomic_DNA"/>
</dbReference>
<dbReference type="InterPro" id="IPR036910">
    <property type="entry name" value="HMG_box_dom_sf"/>
</dbReference>
<dbReference type="Pfam" id="PF24868">
    <property type="entry name" value="YABBY_N"/>
    <property type="match status" value="1"/>
</dbReference>
<feature type="domain" description="YABBY protein C-terminal" evidence="8">
    <location>
        <begin position="198"/>
        <end position="261"/>
    </location>
</feature>
<dbReference type="InterPro" id="IPR056776">
    <property type="entry name" value="YABBY_N"/>
</dbReference>
<protein>
    <submittedName>
        <fullName evidence="10">Uncharacterized protein</fullName>
    </submittedName>
</protein>
<dbReference type="GO" id="GO:0008270">
    <property type="term" value="F:zinc ion binding"/>
    <property type="evidence" value="ECO:0007669"/>
    <property type="project" value="UniProtKB-KW"/>
</dbReference>
<dbReference type="Gene3D" id="1.10.30.10">
    <property type="entry name" value="High mobility group box domain"/>
    <property type="match status" value="1"/>
</dbReference>
<feature type="region of interest" description="Disordered" evidence="7">
    <location>
        <begin position="166"/>
        <end position="219"/>
    </location>
</feature>
<organism evidence="10 11">
    <name type="scientific">Panicum virgatum</name>
    <name type="common">Blackwell switchgrass</name>
    <dbReference type="NCBI Taxonomy" id="38727"/>
    <lineage>
        <taxon>Eukaryota</taxon>
        <taxon>Viridiplantae</taxon>
        <taxon>Streptophyta</taxon>
        <taxon>Embryophyta</taxon>
        <taxon>Tracheophyta</taxon>
        <taxon>Spermatophyta</taxon>
        <taxon>Magnoliopsida</taxon>
        <taxon>Liliopsida</taxon>
        <taxon>Poales</taxon>
        <taxon>Poaceae</taxon>
        <taxon>PACMAD clade</taxon>
        <taxon>Panicoideae</taxon>
        <taxon>Panicodae</taxon>
        <taxon>Paniceae</taxon>
        <taxon>Panicinae</taxon>
        <taxon>Panicum</taxon>
        <taxon>Panicum sect. Hiantes</taxon>
    </lineage>
</organism>
<feature type="compositionally biased region" description="Low complexity" evidence="7">
    <location>
        <begin position="96"/>
        <end position="117"/>
    </location>
</feature>
<feature type="domain" description="YABBY N-terminal" evidence="9">
    <location>
        <begin position="41"/>
        <end position="90"/>
    </location>
</feature>